<feature type="region of interest" description="Disordered" evidence="2">
    <location>
        <begin position="268"/>
        <end position="294"/>
    </location>
</feature>
<feature type="compositionally biased region" description="Basic residues" evidence="2">
    <location>
        <begin position="268"/>
        <end position="287"/>
    </location>
</feature>
<comment type="caution">
    <text evidence="3">The sequence shown here is derived from an EMBL/GenBank/DDBJ whole genome shotgun (WGS) entry which is preliminary data.</text>
</comment>
<feature type="compositionally biased region" description="Basic and acidic residues" evidence="2">
    <location>
        <begin position="227"/>
        <end position="237"/>
    </location>
</feature>
<protein>
    <submittedName>
        <fullName evidence="3">Uncharacterized protein</fullName>
    </submittedName>
</protein>
<reference evidence="3" key="1">
    <citation type="submission" date="2021-10" db="EMBL/GenBank/DDBJ databases">
        <title>Tropical sea cucumber genome reveals ecological adaptation and Cuvierian tubules defense mechanism.</title>
        <authorList>
            <person name="Chen T."/>
        </authorList>
    </citation>
    <scope>NUCLEOTIDE SEQUENCE</scope>
    <source>
        <strain evidence="3">Nanhai2018</strain>
        <tissue evidence="3">Muscle</tissue>
    </source>
</reference>
<name>A0A9Q1H3S2_HOLLE</name>
<evidence type="ECO:0000256" key="2">
    <source>
        <dbReference type="SAM" id="MobiDB-lite"/>
    </source>
</evidence>
<proteinExistence type="predicted"/>
<feature type="region of interest" description="Disordered" evidence="2">
    <location>
        <begin position="213"/>
        <end position="255"/>
    </location>
</feature>
<dbReference type="OrthoDB" id="10156472at2759"/>
<evidence type="ECO:0000313" key="4">
    <source>
        <dbReference type="Proteomes" id="UP001152320"/>
    </source>
</evidence>
<accession>A0A9Q1H3S2</accession>
<dbReference type="AlphaFoldDB" id="A0A9Q1H3S2"/>
<keyword evidence="1" id="KW-0175">Coiled coil</keyword>
<feature type="compositionally biased region" description="Basic residues" evidence="2">
    <location>
        <begin position="243"/>
        <end position="255"/>
    </location>
</feature>
<feature type="coiled-coil region" evidence="1">
    <location>
        <begin position="75"/>
        <end position="109"/>
    </location>
</feature>
<feature type="compositionally biased region" description="Polar residues" evidence="2">
    <location>
        <begin position="213"/>
        <end position="223"/>
    </location>
</feature>
<organism evidence="3 4">
    <name type="scientific">Holothuria leucospilota</name>
    <name type="common">Black long sea cucumber</name>
    <name type="synonym">Mertensiothuria leucospilota</name>
    <dbReference type="NCBI Taxonomy" id="206669"/>
    <lineage>
        <taxon>Eukaryota</taxon>
        <taxon>Metazoa</taxon>
        <taxon>Echinodermata</taxon>
        <taxon>Eleutherozoa</taxon>
        <taxon>Echinozoa</taxon>
        <taxon>Holothuroidea</taxon>
        <taxon>Aspidochirotacea</taxon>
        <taxon>Aspidochirotida</taxon>
        <taxon>Holothuriidae</taxon>
        <taxon>Holothuria</taxon>
    </lineage>
</organism>
<dbReference type="Proteomes" id="UP001152320">
    <property type="component" value="Chromosome 12"/>
</dbReference>
<feature type="region of interest" description="Disordered" evidence="2">
    <location>
        <begin position="361"/>
        <end position="420"/>
    </location>
</feature>
<sequence length="502" mass="57706">MHWVKGYHEDWSSSKVLRRRLRGNMIGRGQAEKFYQDFGRISACKQPHTVCISSSTKEGVDGVEQMFQWHWSPDFAQNTGQNEELQADLKKAQKEITKLKQTVKDLKKGKDHLIPVTEHETLLKEALHRAHKAEMKALAFESELHRKCGFYQSTPILRGALSEPEDEAPDIPRQIRIRTHRIHGKNSPGLSPRFHRRTSVGKRSDYNANLRRMSNSSVASKHSSLGVRRESVKRRLEATLSRGGRRRKKESKHQHKNLLLRMHSKLRGNAHKSKTSKTHATKAKAVRVKSDSSQADFPKGIRRQSLLTRVHTRFFSRRKKLRSIYDLPDLSLLQDCNFTKEYEIPRECFNRFEKTPLIDTEFSSQGSKPAAQVVAEDESDEESGWSTSEEEETGSTQKQTRRTKGKSDKKPCKKKKSSKKCGNEELLNSSQILCIYIEALFNSHIMEKGHEMFNNYQITLPLKISGQKPLKSYKRVPGPQGRRKPIRYSHLKSAELSENGAM</sequence>
<keyword evidence="4" id="KW-1185">Reference proteome</keyword>
<feature type="compositionally biased region" description="Acidic residues" evidence="2">
    <location>
        <begin position="375"/>
        <end position="393"/>
    </location>
</feature>
<evidence type="ECO:0000256" key="1">
    <source>
        <dbReference type="SAM" id="Coils"/>
    </source>
</evidence>
<evidence type="ECO:0000313" key="3">
    <source>
        <dbReference type="EMBL" id="KAJ8031798.1"/>
    </source>
</evidence>
<dbReference type="EMBL" id="JAIZAY010000012">
    <property type="protein sequence ID" value="KAJ8031798.1"/>
    <property type="molecule type" value="Genomic_DNA"/>
</dbReference>
<gene>
    <name evidence="3" type="ORF">HOLleu_25111</name>
</gene>